<accession>A0A8X6P4S4</accession>
<name>A0A8X6P4S4_NEPPI</name>
<keyword evidence="3" id="KW-1185">Reference proteome</keyword>
<dbReference type="Proteomes" id="UP000887013">
    <property type="component" value="Unassembled WGS sequence"/>
</dbReference>
<reference evidence="2" key="1">
    <citation type="submission" date="2020-08" db="EMBL/GenBank/DDBJ databases">
        <title>Multicomponent nature underlies the extraordinary mechanical properties of spider dragline silk.</title>
        <authorList>
            <person name="Kono N."/>
            <person name="Nakamura H."/>
            <person name="Mori M."/>
            <person name="Yoshida Y."/>
            <person name="Ohtoshi R."/>
            <person name="Malay A.D."/>
            <person name="Moran D.A.P."/>
            <person name="Tomita M."/>
            <person name="Numata K."/>
            <person name="Arakawa K."/>
        </authorList>
    </citation>
    <scope>NUCLEOTIDE SEQUENCE</scope>
</reference>
<gene>
    <name evidence="2" type="primary">AVEN_260661_1</name>
    <name evidence="2" type="ORF">NPIL_600361</name>
</gene>
<dbReference type="EMBL" id="BMAW01015988">
    <property type="protein sequence ID" value="GFT46499.1"/>
    <property type="molecule type" value="Genomic_DNA"/>
</dbReference>
<protein>
    <submittedName>
        <fullName evidence="2">Uncharacterized protein</fullName>
    </submittedName>
</protein>
<evidence type="ECO:0000313" key="3">
    <source>
        <dbReference type="Proteomes" id="UP000887013"/>
    </source>
</evidence>
<proteinExistence type="predicted"/>
<feature type="region of interest" description="Disordered" evidence="1">
    <location>
        <begin position="1"/>
        <end position="29"/>
    </location>
</feature>
<dbReference type="OrthoDB" id="447173at2759"/>
<evidence type="ECO:0000256" key="1">
    <source>
        <dbReference type="SAM" id="MobiDB-lite"/>
    </source>
</evidence>
<organism evidence="2 3">
    <name type="scientific">Nephila pilipes</name>
    <name type="common">Giant wood spider</name>
    <name type="synonym">Nephila maculata</name>
    <dbReference type="NCBI Taxonomy" id="299642"/>
    <lineage>
        <taxon>Eukaryota</taxon>
        <taxon>Metazoa</taxon>
        <taxon>Ecdysozoa</taxon>
        <taxon>Arthropoda</taxon>
        <taxon>Chelicerata</taxon>
        <taxon>Arachnida</taxon>
        <taxon>Araneae</taxon>
        <taxon>Araneomorphae</taxon>
        <taxon>Entelegynae</taxon>
        <taxon>Araneoidea</taxon>
        <taxon>Nephilidae</taxon>
        <taxon>Nephila</taxon>
    </lineage>
</organism>
<dbReference type="AlphaFoldDB" id="A0A8X6P4S4"/>
<feature type="compositionally biased region" description="Polar residues" evidence="1">
    <location>
        <begin position="1"/>
        <end position="16"/>
    </location>
</feature>
<sequence>MSKKSVNSLQQESSGPSVSNEEESISENIKHFEKEQRRLIANLLKRPILKPFESLEPPKIKKEPPVTQPLWKEDTEPMVSFTEHRKFKKVNETRIITPYLPQESSEKLIIKSEPTTLPELNVTINDPKRFLLEKVGRINVTNLESLVKLVRDYPDIGYIPMTRNHMDLVHDYDPYNYT</sequence>
<comment type="caution">
    <text evidence="2">The sequence shown here is derived from an EMBL/GenBank/DDBJ whole genome shotgun (WGS) entry which is preliminary data.</text>
</comment>
<evidence type="ECO:0000313" key="2">
    <source>
        <dbReference type="EMBL" id="GFT46499.1"/>
    </source>
</evidence>